<protein>
    <submittedName>
        <fullName evidence="5">Ferric iron ABC transporter, iron-binding protein</fullName>
    </submittedName>
</protein>
<dbReference type="GO" id="GO:0046872">
    <property type="term" value="F:metal ion binding"/>
    <property type="evidence" value="ECO:0007669"/>
    <property type="project" value="UniProtKB-KW"/>
</dbReference>
<accession>A0A017HP07</accession>
<evidence type="ECO:0000313" key="5">
    <source>
        <dbReference type="EMBL" id="EYD76237.1"/>
    </source>
</evidence>
<organism evidence="5 6">
    <name type="scientific">Rubellimicrobium mesophilum DSM 19309</name>
    <dbReference type="NCBI Taxonomy" id="442562"/>
    <lineage>
        <taxon>Bacteria</taxon>
        <taxon>Pseudomonadati</taxon>
        <taxon>Pseudomonadota</taxon>
        <taxon>Alphaproteobacteria</taxon>
        <taxon>Rhodobacterales</taxon>
        <taxon>Roseobacteraceae</taxon>
        <taxon>Rubellimicrobium</taxon>
    </lineage>
</organism>
<evidence type="ECO:0000256" key="2">
    <source>
        <dbReference type="ARBA" id="ARBA00022729"/>
    </source>
</evidence>
<keyword evidence="3" id="KW-0408">Iron</keyword>
<evidence type="ECO:0000256" key="3">
    <source>
        <dbReference type="PIRSR" id="PIRSR002825-1"/>
    </source>
</evidence>
<dbReference type="SUPFAM" id="SSF53850">
    <property type="entry name" value="Periplasmic binding protein-like II"/>
    <property type="match status" value="1"/>
</dbReference>
<keyword evidence="3" id="KW-0479">Metal-binding</keyword>
<dbReference type="PATRIC" id="fig|442562.3.peg.2132"/>
<dbReference type="EMBL" id="AOSK01000054">
    <property type="protein sequence ID" value="EYD76237.1"/>
    <property type="molecule type" value="Genomic_DNA"/>
</dbReference>
<evidence type="ECO:0000256" key="4">
    <source>
        <dbReference type="SAM" id="SignalP"/>
    </source>
</evidence>
<evidence type="ECO:0000256" key="1">
    <source>
        <dbReference type="ARBA" id="ARBA00008520"/>
    </source>
</evidence>
<dbReference type="AlphaFoldDB" id="A0A017HP07"/>
<sequence>MTLRTLLLASAASACALPALADVNVYTTRQPELIQPVVDAFTAKTGIQVNLAFIEEGIVERLVAEGARSPADLVMTVDIGNLEQIVDAGVIQPVDSEVLKAAIPENLRDPENLWFALTERARIVYASKDRVAPGEVTTYEDLADPKWQGRICTRPGTHNYNLALLSAVIAHHGEDSARQWAEGLRANLARKPQGNDTAQVRAIWAGECDISLGNTYYMGQMLEDPEQAEWANSVRIEFPKFEDGGTHINVSGIAMTKAAPDREEALQLMEFLVSPEAQTVYAEENHEYPVLPGAEIPELVASWGTLDADTLPLDEIAEHRADALRIMEEVNFDG</sequence>
<dbReference type="STRING" id="442562.Rumeso_02161"/>
<comment type="caution">
    <text evidence="5">The sequence shown here is derived from an EMBL/GenBank/DDBJ whole genome shotgun (WGS) entry which is preliminary data.</text>
</comment>
<dbReference type="PANTHER" id="PTHR30006:SF15">
    <property type="entry name" value="IRON-UTILIZATION PERIPLASMIC PROTEIN"/>
    <property type="match status" value="1"/>
</dbReference>
<dbReference type="Pfam" id="PF13343">
    <property type="entry name" value="SBP_bac_6"/>
    <property type="match status" value="1"/>
</dbReference>
<name>A0A017HP07_9RHOB</name>
<proteinExistence type="inferred from homology"/>
<dbReference type="RefSeq" id="WP_037280754.1">
    <property type="nucleotide sequence ID" value="NZ_KK088576.1"/>
</dbReference>
<evidence type="ECO:0000313" key="6">
    <source>
        <dbReference type="Proteomes" id="UP000019666"/>
    </source>
</evidence>
<dbReference type="GO" id="GO:0030288">
    <property type="term" value="C:outer membrane-bounded periplasmic space"/>
    <property type="evidence" value="ECO:0007669"/>
    <property type="project" value="TreeGrafter"/>
</dbReference>
<feature type="binding site" evidence="3">
    <location>
        <position position="216"/>
    </location>
    <ligand>
        <name>Fe cation</name>
        <dbReference type="ChEBI" id="CHEBI:24875"/>
    </ligand>
</feature>
<dbReference type="InterPro" id="IPR026045">
    <property type="entry name" value="Ferric-bd"/>
</dbReference>
<dbReference type="PANTHER" id="PTHR30006">
    <property type="entry name" value="THIAMINE-BINDING PERIPLASMIC PROTEIN-RELATED"/>
    <property type="match status" value="1"/>
</dbReference>
<comment type="similarity">
    <text evidence="1">Belongs to the bacterial solute-binding protein 1 family.</text>
</comment>
<dbReference type="OrthoDB" id="9769567at2"/>
<feature type="binding site" evidence="3">
    <location>
        <position position="217"/>
    </location>
    <ligand>
        <name>Fe cation</name>
        <dbReference type="ChEBI" id="CHEBI:24875"/>
    </ligand>
</feature>
<keyword evidence="2 4" id="KW-0732">Signal</keyword>
<reference evidence="5 6" key="1">
    <citation type="submission" date="2013-02" db="EMBL/GenBank/DDBJ databases">
        <authorList>
            <person name="Fiebig A."/>
            <person name="Goeker M."/>
            <person name="Klenk H.-P.P."/>
        </authorList>
    </citation>
    <scope>NUCLEOTIDE SEQUENCE [LARGE SCALE GENOMIC DNA]</scope>
    <source>
        <strain evidence="5 6">DSM 19309</strain>
    </source>
</reference>
<keyword evidence="6" id="KW-1185">Reference proteome</keyword>
<feature type="signal peptide" evidence="4">
    <location>
        <begin position="1"/>
        <end position="21"/>
    </location>
</feature>
<feature type="chain" id="PRO_5001495998" evidence="4">
    <location>
        <begin position="22"/>
        <end position="334"/>
    </location>
</feature>
<dbReference type="PIRSF" id="PIRSF002825">
    <property type="entry name" value="CfbpA"/>
    <property type="match status" value="1"/>
</dbReference>
<dbReference type="HOGENOM" id="CLU_026974_2_1_5"/>
<gene>
    <name evidence="5" type="ORF">Rumeso_02161</name>
</gene>
<dbReference type="Gene3D" id="3.40.190.10">
    <property type="entry name" value="Periplasmic binding protein-like II"/>
    <property type="match status" value="2"/>
</dbReference>
<dbReference type="Proteomes" id="UP000019666">
    <property type="component" value="Unassembled WGS sequence"/>
</dbReference>
<dbReference type="PROSITE" id="PS51257">
    <property type="entry name" value="PROKAR_LIPOPROTEIN"/>
    <property type="match status" value="1"/>
</dbReference>
<dbReference type="CDD" id="cd13542">
    <property type="entry name" value="PBP2_FutA1_ilke"/>
    <property type="match status" value="1"/>
</dbReference>